<evidence type="ECO:0000313" key="1">
    <source>
        <dbReference type="EMBL" id="KZT67305.1"/>
    </source>
</evidence>
<proteinExistence type="predicted"/>
<name>A0A165NS67_9APHY</name>
<organism evidence="1 2">
    <name type="scientific">Daedalea quercina L-15889</name>
    <dbReference type="NCBI Taxonomy" id="1314783"/>
    <lineage>
        <taxon>Eukaryota</taxon>
        <taxon>Fungi</taxon>
        <taxon>Dikarya</taxon>
        <taxon>Basidiomycota</taxon>
        <taxon>Agaricomycotina</taxon>
        <taxon>Agaricomycetes</taxon>
        <taxon>Polyporales</taxon>
        <taxon>Fomitopsis</taxon>
    </lineage>
</organism>
<keyword evidence="2" id="KW-1185">Reference proteome</keyword>
<protein>
    <submittedName>
        <fullName evidence="1">Uncharacterized protein</fullName>
    </submittedName>
</protein>
<evidence type="ECO:0000313" key="2">
    <source>
        <dbReference type="Proteomes" id="UP000076727"/>
    </source>
</evidence>
<gene>
    <name evidence="1" type="ORF">DAEQUDRAFT_767360</name>
</gene>
<dbReference type="AlphaFoldDB" id="A0A165NS67"/>
<reference evidence="1 2" key="1">
    <citation type="journal article" date="2016" name="Mol. Biol. Evol.">
        <title>Comparative Genomics of Early-Diverging Mushroom-Forming Fungi Provides Insights into the Origins of Lignocellulose Decay Capabilities.</title>
        <authorList>
            <person name="Nagy L.G."/>
            <person name="Riley R."/>
            <person name="Tritt A."/>
            <person name="Adam C."/>
            <person name="Daum C."/>
            <person name="Floudas D."/>
            <person name="Sun H."/>
            <person name="Yadav J.S."/>
            <person name="Pangilinan J."/>
            <person name="Larsson K.H."/>
            <person name="Matsuura K."/>
            <person name="Barry K."/>
            <person name="Labutti K."/>
            <person name="Kuo R."/>
            <person name="Ohm R.A."/>
            <person name="Bhattacharya S.S."/>
            <person name="Shirouzu T."/>
            <person name="Yoshinaga Y."/>
            <person name="Martin F.M."/>
            <person name="Grigoriev I.V."/>
            <person name="Hibbett D.S."/>
        </authorList>
    </citation>
    <scope>NUCLEOTIDE SEQUENCE [LARGE SCALE GENOMIC DNA]</scope>
    <source>
        <strain evidence="1 2">L-15889</strain>
    </source>
</reference>
<sequence>MPHRLPGLIPQATSFVLLTLLRVMVVPWDIYTNKLLKMYTCYGFPLWNLRPDLGSVSIGDVGHIEDGQFDCLFNTITHASRWVDELPNVMWSVTPCTSANPNPKVC</sequence>
<dbReference type="Proteomes" id="UP000076727">
    <property type="component" value="Unassembled WGS sequence"/>
</dbReference>
<accession>A0A165NS67</accession>
<dbReference type="EMBL" id="KV429078">
    <property type="protein sequence ID" value="KZT67305.1"/>
    <property type="molecule type" value="Genomic_DNA"/>
</dbReference>
<dbReference type="OrthoDB" id="3222453at2759"/>